<evidence type="ECO:0000256" key="1">
    <source>
        <dbReference type="ARBA" id="ARBA00001974"/>
    </source>
</evidence>
<dbReference type="PANTHER" id="PTHR43884">
    <property type="entry name" value="ACYL-COA DEHYDROGENASE"/>
    <property type="match status" value="1"/>
</dbReference>
<comment type="similarity">
    <text evidence="2 5">Belongs to the acyl-CoA dehydrogenase family.</text>
</comment>
<evidence type="ECO:0000313" key="10">
    <source>
        <dbReference type="Proteomes" id="UP001565474"/>
    </source>
</evidence>
<reference evidence="9 10" key="1">
    <citation type="submission" date="2024-07" db="EMBL/GenBank/DDBJ databases">
        <title>Genomic Encyclopedia of Type Strains, Phase V (KMG-V): Genome sequencing to study the core and pangenomes of soil and plant-associated prokaryotes.</title>
        <authorList>
            <person name="Whitman W."/>
        </authorList>
    </citation>
    <scope>NUCLEOTIDE SEQUENCE [LARGE SCALE GENOMIC DNA]</scope>
    <source>
        <strain evidence="9 10">USDA 222</strain>
    </source>
</reference>
<gene>
    <name evidence="9" type="ORF">ABH992_005581</name>
</gene>
<feature type="domain" description="Acyl-CoA dehydrogenase/oxidase N-terminal" evidence="8">
    <location>
        <begin position="40"/>
        <end position="123"/>
    </location>
</feature>
<keyword evidence="4 5" id="KW-0274">FAD</keyword>
<dbReference type="PANTHER" id="PTHR43884:SF9">
    <property type="entry name" value="COMPLEX I ASSEMBLY FACTOR ACAD9, MITOCHONDRIAL"/>
    <property type="match status" value="1"/>
</dbReference>
<dbReference type="Gene3D" id="1.20.140.10">
    <property type="entry name" value="Butyryl-CoA Dehydrogenase, subunit A, domain 3"/>
    <property type="match status" value="1"/>
</dbReference>
<dbReference type="SUPFAM" id="SSF47203">
    <property type="entry name" value="Acyl-CoA dehydrogenase C-terminal domain-like"/>
    <property type="match status" value="1"/>
</dbReference>
<dbReference type="InterPro" id="IPR009075">
    <property type="entry name" value="AcylCo_DH/oxidase_C"/>
</dbReference>
<keyword evidence="5" id="KW-0560">Oxidoreductase</keyword>
<dbReference type="Gene3D" id="2.40.110.10">
    <property type="entry name" value="Butyryl-CoA Dehydrogenase, subunit A, domain 2"/>
    <property type="match status" value="1"/>
</dbReference>
<evidence type="ECO:0000256" key="3">
    <source>
        <dbReference type="ARBA" id="ARBA00022630"/>
    </source>
</evidence>
<accession>A0ABV4GQK6</accession>
<dbReference type="RefSeq" id="WP_081493993.1">
    <property type="nucleotide sequence ID" value="NZ_JBGBYD010000002.1"/>
</dbReference>
<dbReference type="InterPro" id="IPR009100">
    <property type="entry name" value="AcylCoA_DH/oxidase_NM_dom_sf"/>
</dbReference>
<comment type="caution">
    <text evidence="9">The sequence shown here is derived from an EMBL/GenBank/DDBJ whole genome shotgun (WGS) entry which is preliminary data.</text>
</comment>
<evidence type="ECO:0000256" key="4">
    <source>
        <dbReference type="ARBA" id="ARBA00022827"/>
    </source>
</evidence>
<evidence type="ECO:0000259" key="7">
    <source>
        <dbReference type="Pfam" id="PF02770"/>
    </source>
</evidence>
<organism evidence="9 10">
    <name type="scientific">Bradyrhizobium yuanmingense</name>
    <dbReference type="NCBI Taxonomy" id="108015"/>
    <lineage>
        <taxon>Bacteria</taxon>
        <taxon>Pseudomonadati</taxon>
        <taxon>Pseudomonadota</taxon>
        <taxon>Alphaproteobacteria</taxon>
        <taxon>Hyphomicrobiales</taxon>
        <taxon>Nitrobacteraceae</taxon>
        <taxon>Bradyrhizobium</taxon>
    </lineage>
</organism>
<evidence type="ECO:0000313" key="9">
    <source>
        <dbReference type="EMBL" id="MEY9473182.1"/>
    </source>
</evidence>
<dbReference type="InterPro" id="IPR036250">
    <property type="entry name" value="AcylCo_DH-like_C"/>
</dbReference>
<name>A0ABV4GQK6_9BRAD</name>
<feature type="domain" description="Acyl-CoA oxidase/dehydrogenase middle" evidence="7">
    <location>
        <begin position="142"/>
        <end position="237"/>
    </location>
</feature>
<dbReference type="Gene3D" id="1.10.540.10">
    <property type="entry name" value="Acyl-CoA dehydrogenase/oxidase, N-terminal domain"/>
    <property type="match status" value="1"/>
</dbReference>
<evidence type="ECO:0000259" key="6">
    <source>
        <dbReference type="Pfam" id="PF00441"/>
    </source>
</evidence>
<dbReference type="EMBL" id="JBGBZN010000002">
    <property type="protein sequence ID" value="MEY9473182.1"/>
    <property type="molecule type" value="Genomic_DNA"/>
</dbReference>
<dbReference type="SUPFAM" id="SSF56645">
    <property type="entry name" value="Acyl-CoA dehydrogenase NM domain-like"/>
    <property type="match status" value="1"/>
</dbReference>
<sequence length="526" mass="56601">MKRGQDHCGLMAMYTQVYARFGETQERLAEGHATARYSSFIAELSQLNFADADDRRAFPPTLHSILARHGLFGLTAPGEHGGLALSLQEAIDLISATASFDVSAASTLVIHNFLALPCIEAASHIPAQAHIIRGATSGDLCAFALTEPGAGSAPRHIEAAAFMHEDKVRISGRKIWIGLADWARWIVCFARASGPDAKGRLVGVLVDRQAPGLKVTHEHRTLGLRGIIQNTLEFQDVEMPRSYVLSRDQDGWGAAASSMNRGRIGVAAMGLGALERAIQVAASYASHRRLGKLRMIENSYIEQLFGQMVLRREVVKAMLAASCRLVSARGAPNVHLASATKVLSSEWCGLVADQCVQLLGGRGYDEGTPLARIYRDARILRIFEGPTEALLSHLGRCLLSKATRDEIADLFRSIGAASVHAAAIDELSGLNETDGAVLIYAGWLTTLGLAKAVMSADCFSASDCAAAAADLVSSELTSLRTRVPARQSVETRSRANRTLATFLHDAACSIRSPVLTDDYLKLVQYV</sequence>
<dbReference type="Pfam" id="PF02771">
    <property type="entry name" value="Acyl-CoA_dh_N"/>
    <property type="match status" value="1"/>
</dbReference>
<evidence type="ECO:0000256" key="2">
    <source>
        <dbReference type="ARBA" id="ARBA00009347"/>
    </source>
</evidence>
<dbReference type="InterPro" id="IPR013786">
    <property type="entry name" value="AcylCoA_DH/ox_N"/>
</dbReference>
<dbReference type="InterPro" id="IPR046373">
    <property type="entry name" value="Acyl-CoA_Oxase/DH_mid-dom_sf"/>
</dbReference>
<dbReference type="Pfam" id="PF00441">
    <property type="entry name" value="Acyl-CoA_dh_1"/>
    <property type="match status" value="1"/>
</dbReference>
<proteinExistence type="inferred from homology"/>
<dbReference type="InterPro" id="IPR037069">
    <property type="entry name" value="AcylCoA_DH/ox_N_sf"/>
</dbReference>
<dbReference type="CDD" id="cd00567">
    <property type="entry name" value="ACAD"/>
    <property type="match status" value="1"/>
</dbReference>
<evidence type="ECO:0000256" key="5">
    <source>
        <dbReference type="RuleBase" id="RU362125"/>
    </source>
</evidence>
<keyword evidence="10" id="KW-1185">Reference proteome</keyword>
<protein>
    <submittedName>
        <fullName evidence="9">Alkylation response protein AidB-like acyl-CoA dehydrogenase</fullName>
    </submittedName>
</protein>
<dbReference type="InterPro" id="IPR006091">
    <property type="entry name" value="Acyl-CoA_Oxase/DH_mid-dom"/>
</dbReference>
<dbReference type="Pfam" id="PF02770">
    <property type="entry name" value="Acyl-CoA_dh_M"/>
    <property type="match status" value="1"/>
</dbReference>
<comment type="cofactor">
    <cofactor evidence="1 5">
        <name>FAD</name>
        <dbReference type="ChEBI" id="CHEBI:57692"/>
    </cofactor>
</comment>
<evidence type="ECO:0000259" key="8">
    <source>
        <dbReference type="Pfam" id="PF02771"/>
    </source>
</evidence>
<feature type="domain" description="Acyl-CoA dehydrogenase/oxidase C-terminal" evidence="6">
    <location>
        <begin position="250"/>
        <end position="397"/>
    </location>
</feature>
<keyword evidence="3 5" id="KW-0285">Flavoprotein</keyword>
<dbReference type="Proteomes" id="UP001565474">
    <property type="component" value="Unassembled WGS sequence"/>
</dbReference>